<dbReference type="Proteomes" id="UP000593561">
    <property type="component" value="Unassembled WGS sequence"/>
</dbReference>
<dbReference type="SUPFAM" id="SSF52833">
    <property type="entry name" value="Thioredoxin-like"/>
    <property type="match status" value="1"/>
</dbReference>
<dbReference type="Gene3D" id="3.40.30.10">
    <property type="entry name" value="Glutaredoxin"/>
    <property type="match status" value="1"/>
</dbReference>
<feature type="transmembrane region" description="Helical" evidence="2">
    <location>
        <begin position="29"/>
        <end position="50"/>
    </location>
</feature>
<organism evidence="3 4">
    <name type="scientific">Gossypium davidsonii</name>
    <name type="common">Davidson's cotton</name>
    <name type="synonym">Gossypium klotzschianum subsp. davidsonii</name>
    <dbReference type="NCBI Taxonomy" id="34287"/>
    <lineage>
        <taxon>Eukaryota</taxon>
        <taxon>Viridiplantae</taxon>
        <taxon>Streptophyta</taxon>
        <taxon>Embryophyta</taxon>
        <taxon>Tracheophyta</taxon>
        <taxon>Spermatophyta</taxon>
        <taxon>Magnoliopsida</taxon>
        <taxon>eudicotyledons</taxon>
        <taxon>Gunneridae</taxon>
        <taxon>Pentapetalae</taxon>
        <taxon>rosids</taxon>
        <taxon>malvids</taxon>
        <taxon>Malvales</taxon>
        <taxon>Malvaceae</taxon>
        <taxon>Malvoideae</taxon>
        <taxon>Gossypium</taxon>
    </lineage>
</organism>
<dbReference type="FunFam" id="3.40.30.10:FF:000013">
    <property type="entry name" value="Blast:Protein SCO1 homolog, mitochondrial"/>
    <property type="match status" value="1"/>
</dbReference>
<evidence type="ECO:0000256" key="2">
    <source>
        <dbReference type="SAM" id="Phobius"/>
    </source>
</evidence>
<dbReference type="PANTHER" id="PTHR12151:SF1">
    <property type="entry name" value="PROTEIN SCO1 HOMOLOG 2, MITOCHONDRIAL"/>
    <property type="match status" value="1"/>
</dbReference>
<dbReference type="Pfam" id="PF02630">
    <property type="entry name" value="SCO1-SenC"/>
    <property type="match status" value="1"/>
</dbReference>
<dbReference type="EMBL" id="JABFAC010000003">
    <property type="protein sequence ID" value="MBA0608434.1"/>
    <property type="molecule type" value="Genomic_DNA"/>
</dbReference>
<keyword evidence="2" id="KW-0472">Membrane</keyword>
<dbReference type="InterPro" id="IPR003782">
    <property type="entry name" value="SCO1/SenC"/>
</dbReference>
<evidence type="ECO:0000313" key="3">
    <source>
        <dbReference type="EMBL" id="MBA0608434.1"/>
    </source>
</evidence>
<evidence type="ECO:0000313" key="4">
    <source>
        <dbReference type="Proteomes" id="UP000593561"/>
    </source>
</evidence>
<evidence type="ECO:0008006" key="5">
    <source>
        <dbReference type="Google" id="ProtNLM"/>
    </source>
</evidence>
<protein>
    <recommendedName>
        <fullName evidence="5">Thioredoxin domain-containing protein</fullName>
    </recommendedName>
</protein>
<dbReference type="CDD" id="cd02968">
    <property type="entry name" value="SCO"/>
    <property type="match status" value="1"/>
</dbReference>
<keyword evidence="2" id="KW-0812">Transmembrane</keyword>
<evidence type="ECO:0000256" key="1">
    <source>
        <dbReference type="ARBA" id="ARBA00010996"/>
    </source>
</evidence>
<gene>
    <name evidence="3" type="ORF">Godav_020661</name>
</gene>
<comment type="caution">
    <text evidence="3">The sequence shown here is derived from an EMBL/GenBank/DDBJ whole genome shotgun (WGS) entry which is preliminary data.</text>
</comment>
<dbReference type="GO" id="GO:0005739">
    <property type="term" value="C:mitochondrion"/>
    <property type="evidence" value="ECO:0007669"/>
    <property type="project" value="GOC"/>
</dbReference>
<reference evidence="3 4" key="1">
    <citation type="journal article" date="2019" name="Genome Biol. Evol.">
        <title>Insights into the evolution of the New World diploid cottons (Gossypium, subgenus Houzingenia) based on genome sequencing.</title>
        <authorList>
            <person name="Grover C.E."/>
            <person name="Arick M.A. 2nd"/>
            <person name="Thrash A."/>
            <person name="Conover J.L."/>
            <person name="Sanders W.S."/>
            <person name="Peterson D.G."/>
            <person name="Frelichowski J.E."/>
            <person name="Scheffler J.A."/>
            <person name="Scheffler B.E."/>
            <person name="Wendel J.F."/>
        </authorList>
    </citation>
    <scope>NUCLEOTIDE SEQUENCE [LARGE SCALE GENOMIC DNA]</scope>
    <source>
        <strain evidence="3">27</strain>
        <tissue evidence="3">Leaf</tissue>
    </source>
</reference>
<dbReference type="InterPro" id="IPR036249">
    <property type="entry name" value="Thioredoxin-like_sf"/>
</dbReference>
<keyword evidence="4" id="KW-1185">Reference proteome</keyword>
<proteinExistence type="inferred from homology"/>
<feature type="transmembrane region" description="Helical" evidence="2">
    <location>
        <begin position="93"/>
        <end position="112"/>
    </location>
</feature>
<dbReference type="AlphaFoldDB" id="A0A7J8R3M0"/>
<comment type="similarity">
    <text evidence="1">Belongs to the SCO1/2 family.</text>
</comment>
<keyword evidence="2" id="KW-1133">Transmembrane helix</keyword>
<dbReference type="PANTHER" id="PTHR12151">
    <property type="entry name" value="ELECTRON TRANSPORT PROTIN SCO1/SENC FAMILY MEMBER"/>
    <property type="match status" value="1"/>
</dbReference>
<name>A0A7J8R3M0_GOSDV</name>
<accession>A0A7J8R3M0</accession>
<dbReference type="GO" id="GO:0033617">
    <property type="term" value="P:mitochondrial respiratory chain complex IV assembly"/>
    <property type="evidence" value="ECO:0007669"/>
    <property type="project" value="TreeGrafter"/>
</dbReference>
<sequence>MPISRFIFFSAKHRFAHASNLLPRSHSNLFFFFFFLSLFLFDVLMFIWICRFGSSKRIQSCGYTKSAKNNYFKKPTGHPVVNVETQASRSSGAYIIPPILLGFGGLLAFLHYNDERRAVKIGKDSYTGSDTAAAPIIGGPFTLVNSENQIVNEQDFLGNWVLLYFGYTSSPDIGPDQVRIMAKAIDTLESKENLKVLPVFVTIDPQRDTPAQLRAYLKEFDPRIVGLGGPVSAVRQMAQEYRVYFKKVEEEGDDYLVESSHSMYLIDPKMKVVRCFGVEYNAEQLSKEILKELKKHQVNA</sequence>